<dbReference type="PRINTS" id="PR00411">
    <property type="entry name" value="PNDRDTASEI"/>
</dbReference>
<gene>
    <name evidence="6" type="ORF">C4N9_08840</name>
</gene>
<evidence type="ECO:0000256" key="1">
    <source>
        <dbReference type="ARBA" id="ARBA00001974"/>
    </source>
</evidence>
<evidence type="ECO:0000259" key="5">
    <source>
        <dbReference type="Pfam" id="PF00890"/>
    </source>
</evidence>
<dbReference type="Proteomes" id="UP000244940">
    <property type="component" value="Unassembled WGS sequence"/>
</dbReference>
<dbReference type="OrthoDB" id="3178130at2"/>
<dbReference type="SUPFAM" id="SSF51905">
    <property type="entry name" value="FAD/NAD(P)-binding domain"/>
    <property type="match status" value="1"/>
</dbReference>
<evidence type="ECO:0000313" key="7">
    <source>
        <dbReference type="Proteomes" id="UP000244940"/>
    </source>
</evidence>
<evidence type="ECO:0000256" key="4">
    <source>
        <dbReference type="ARBA" id="ARBA00023002"/>
    </source>
</evidence>
<dbReference type="Gene3D" id="3.50.50.60">
    <property type="entry name" value="FAD/NAD(P)-binding domain"/>
    <property type="match status" value="2"/>
</dbReference>
<dbReference type="Gene3D" id="3.90.700.10">
    <property type="entry name" value="Succinate dehydrogenase/fumarate reductase flavoprotein, catalytic domain"/>
    <property type="match status" value="1"/>
</dbReference>
<evidence type="ECO:0000256" key="3">
    <source>
        <dbReference type="ARBA" id="ARBA00022827"/>
    </source>
</evidence>
<reference evidence="6 7" key="1">
    <citation type="submission" date="2018-05" db="EMBL/GenBank/DDBJ databases">
        <title>Pararhodobacter marina sp. nov., isolated from deep-sea water of the Indian Ocean.</title>
        <authorList>
            <person name="Lai Q.Sr."/>
            <person name="Liu X."/>
            <person name="Shao Z."/>
        </authorList>
    </citation>
    <scope>NUCLEOTIDE SEQUENCE [LARGE SCALE GENOMIC DNA]</scope>
    <source>
        <strain evidence="6 7">CIC4N-9</strain>
    </source>
</reference>
<dbReference type="InterPro" id="IPR050315">
    <property type="entry name" value="FAD-oxidoreductase_2"/>
</dbReference>
<comment type="caution">
    <text evidence="6">The sequence shown here is derived from an EMBL/GenBank/DDBJ whole genome shotgun (WGS) entry which is preliminary data.</text>
</comment>
<dbReference type="GeneID" id="94364996"/>
<name>A0A2U2CAN1_9RHOB</name>
<proteinExistence type="predicted"/>
<dbReference type="InterPro" id="IPR036188">
    <property type="entry name" value="FAD/NAD-bd_sf"/>
</dbReference>
<evidence type="ECO:0000256" key="2">
    <source>
        <dbReference type="ARBA" id="ARBA00022630"/>
    </source>
</evidence>
<feature type="domain" description="FAD-dependent oxidoreductase 2 FAD-binding" evidence="5">
    <location>
        <begin position="6"/>
        <end position="543"/>
    </location>
</feature>
<dbReference type="GO" id="GO:0016491">
    <property type="term" value="F:oxidoreductase activity"/>
    <property type="evidence" value="ECO:0007669"/>
    <property type="project" value="UniProtKB-KW"/>
</dbReference>
<comment type="cofactor">
    <cofactor evidence="1">
        <name>FAD</name>
        <dbReference type="ChEBI" id="CHEBI:57692"/>
    </cofactor>
</comment>
<keyword evidence="2" id="KW-0285">Flavoprotein</keyword>
<dbReference type="EMBL" id="QEYD01000005">
    <property type="protein sequence ID" value="PWE28919.1"/>
    <property type="molecule type" value="Genomic_DNA"/>
</dbReference>
<dbReference type="RefSeq" id="WP_109532968.1">
    <property type="nucleotide sequence ID" value="NZ_QEYD01000005.1"/>
</dbReference>
<keyword evidence="7" id="KW-1185">Reference proteome</keyword>
<keyword evidence="4" id="KW-0560">Oxidoreductase</keyword>
<dbReference type="Pfam" id="PF00890">
    <property type="entry name" value="FAD_binding_2"/>
    <property type="match status" value="1"/>
</dbReference>
<accession>A0A2U2CAN1</accession>
<dbReference type="SUPFAM" id="SSF56425">
    <property type="entry name" value="Succinate dehydrogenase/fumarate reductase flavoprotein, catalytic domain"/>
    <property type="match status" value="1"/>
</dbReference>
<evidence type="ECO:0000313" key="6">
    <source>
        <dbReference type="EMBL" id="PWE28919.1"/>
    </source>
</evidence>
<organism evidence="6 7">
    <name type="scientific">Pararhodobacter marinus</name>
    <dbReference type="NCBI Taxonomy" id="2184063"/>
    <lineage>
        <taxon>Bacteria</taxon>
        <taxon>Pseudomonadati</taxon>
        <taxon>Pseudomonadota</taxon>
        <taxon>Alphaproteobacteria</taxon>
        <taxon>Rhodobacterales</taxon>
        <taxon>Paracoccaceae</taxon>
        <taxon>Pararhodobacter</taxon>
    </lineage>
</organism>
<keyword evidence="3" id="KW-0274">FAD</keyword>
<dbReference type="InterPro" id="IPR027477">
    <property type="entry name" value="Succ_DH/fumarate_Rdtase_cat_sf"/>
</dbReference>
<dbReference type="PANTHER" id="PTHR43400:SF10">
    <property type="entry name" value="3-OXOSTEROID 1-DEHYDROGENASE"/>
    <property type="match status" value="1"/>
</dbReference>
<sequence length="565" mass="59291">MQDSYDLVVVGSGAAGMAAALTAHHLGLSVLIVEKTEYIGGSTAYSGGATWIPNNPHQLEAGAAEPRSNAMTYLQAEVGNHGRPDLWESFLDAGPKMVRFMEDKTHLKFSMRPVAPDYHPDQPGGALGHRVLDPLDFDARVMGEKLALIRPPIREFTVFGGMMVGRKDIPHMFSMLRKPASALHAAGILARHAKDKLTRGRATRLVLGSAMAGRLAHSVFEAGIDLQTRSAAKELLTEEGRVTGLLLDTPDGDQRVTARLGVVLAGGGAARAKVLDDVLHPHAQHYSMSPEGSTGDSIALAAPLGVRVAEGNAAPLFYAPVSLIPQADGSVRPFPHLFLDRAKPGVYAVDGTGQRFVNEAASYHDFVRAMLGNGPGRAPEGSVWLLADHATIRRYGLGAVRPFPAPMGGHLRSGYLKRGRTLADLAAQIDVPAQALAETAARVTGFAQKGEDPDHGKGSTAYNRYLGDPELGGANPCLGPLARGPFYAIRLYPGDIGASVGLPIDPEARVVTPEGQPVPGLFACGNDANSIMGGTYPGAGITLGPALTFGFIAAHTAAGKPLPTG</sequence>
<dbReference type="InterPro" id="IPR003953">
    <property type="entry name" value="FAD-dep_OxRdtase_2_FAD-bd"/>
</dbReference>
<dbReference type="GO" id="GO:0008202">
    <property type="term" value="P:steroid metabolic process"/>
    <property type="evidence" value="ECO:0007669"/>
    <property type="project" value="UniProtKB-ARBA"/>
</dbReference>
<dbReference type="PANTHER" id="PTHR43400">
    <property type="entry name" value="FUMARATE REDUCTASE"/>
    <property type="match status" value="1"/>
</dbReference>
<protein>
    <submittedName>
        <fullName evidence="6">FAD-binding dehydrogenase</fullName>
    </submittedName>
</protein>
<dbReference type="AlphaFoldDB" id="A0A2U2CAN1"/>